<evidence type="ECO:0000313" key="2">
    <source>
        <dbReference type="Proteomes" id="UP000199169"/>
    </source>
</evidence>
<sequence length="112" mass="11531">MQNDHDTARGSTVGEIDIAGVDFEGMPLTRPAACVAGSLRAPEWAAIDGRGLAVGQAELGAGTGSAVVGDSGGEGHGSRLWPFRLMNRAISAARLLFGDGLVKDWIAALRSQ</sequence>
<dbReference type="EMBL" id="FLQX01000177">
    <property type="protein sequence ID" value="SBT10282.1"/>
    <property type="molecule type" value="Genomic_DNA"/>
</dbReference>
<protein>
    <submittedName>
        <fullName evidence="1">Uncharacterized protein</fullName>
    </submittedName>
</protein>
<evidence type="ECO:0000313" key="1">
    <source>
        <dbReference type="EMBL" id="SBT10282.1"/>
    </source>
</evidence>
<dbReference type="Proteomes" id="UP000199169">
    <property type="component" value="Unassembled WGS sequence"/>
</dbReference>
<keyword evidence="2" id="KW-1185">Reference proteome</keyword>
<name>A0A1A8Y009_9PROT</name>
<dbReference type="AlphaFoldDB" id="A0A1A8Y009"/>
<accession>A0A1A8Y009</accession>
<reference evidence="1 2" key="1">
    <citation type="submission" date="2016-06" db="EMBL/GenBank/DDBJ databases">
        <authorList>
            <person name="Kjaerup R.B."/>
            <person name="Dalgaard T.S."/>
            <person name="Juul-Madsen H.R."/>
        </authorList>
    </citation>
    <scope>NUCLEOTIDE SEQUENCE [LARGE SCALE GENOMIC DNA]</scope>
    <source>
        <strain evidence="1">3</strain>
    </source>
</reference>
<organism evidence="1 2">
    <name type="scientific">Candidatus Accumulibacter aalborgensis</name>
    <dbReference type="NCBI Taxonomy" id="1860102"/>
    <lineage>
        <taxon>Bacteria</taxon>
        <taxon>Pseudomonadati</taxon>
        <taxon>Pseudomonadota</taxon>
        <taxon>Betaproteobacteria</taxon>
        <taxon>Candidatus Accumulibacter</taxon>
    </lineage>
</organism>
<proteinExistence type="predicted"/>
<gene>
    <name evidence="1" type="ORF">ACCAA_950002</name>
</gene>